<gene>
    <name evidence="2" type="ORF">V5O48_014628</name>
</gene>
<organism evidence="2 3">
    <name type="scientific">Marasmius crinis-equi</name>
    <dbReference type="NCBI Taxonomy" id="585013"/>
    <lineage>
        <taxon>Eukaryota</taxon>
        <taxon>Fungi</taxon>
        <taxon>Dikarya</taxon>
        <taxon>Basidiomycota</taxon>
        <taxon>Agaricomycotina</taxon>
        <taxon>Agaricomycetes</taxon>
        <taxon>Agaricomycetidae</taxon>
        <taxon>Agaricales</taxon>
        <taxon>Marasmiineae</taxon>
        <taxon>Marasmiaceae</taxon>
        <taxon>Marasmius</taxon>
    </lineage>
</organism>
<comment type="caution">
    <text evidence="2">The sequence shown here is derived from an EMBL/GenBank/DDBJ whole genome shotgun (WGS) entry which is preliminary data.</text>
</comment>
<proteinExistence type="predicted"/>
<evidence type="ECO:0000313" key="2">
    <source>
        <dbReference type="EMBL" id="KAL0567369.1"/>
    </source>
</evidence>
<reference evidence="2 3" key="1">
    <citation type="submission" date="2024-02" db="EMBL/GenBank/DDBJ databases">
        <title>A draft genome for the cacao thread blight pathogen Marasmius crinis-equi.</title>
        <authorList>
            <person name="Cohen S.P."/>
            <person name="Baruah I.K."/>
            <person name="Amoako-Attah I."/>
            <person name="Bukari Y."/>
            <person name="Meinhardt L.W."/>
            <person name="Bailey B.A."/>
        </authorList>
    </citation>
    <scope>NUCLEOTIDE SEQUENCE [LARGE SCALE GENOMIC DNA]</scope>
    <source>
        <strain evidence="2 3">GH-76</strain>
    </source>
</reference>
<dbReference type="Proteomes" id="UP001465976">
    <property type="component" value="Unassembled WGS sequence"/>
</dbReference>
<dbReference type="PANTHER" id="PTHR34825">
    <property type="entry name" value="CONSERVED PROTEIN, WITH A WEAK D-GALACTARATE DEHYDRATASE/ALTRONATE HYDROLASE DOMAIN"/>
    <property type="match status" value="1"/>
</dbReference>
<evidence type="ECO:0000313" key="3">
    <source>
        <dbReference type="Proteomes" id="UP001465976"/>
    </source>
</evidence>
<sequence>MSSSRPLQKQVGESEIAKHEDQNILKHPVLSIDKKEECLEWTIIHSGYTSETLLEEANLLRDDVKNFSKVREQIPFVDHSYILEFLQARSCVLLIAPPGFGKTSIISMLEYFFDVHHKDEFDHVFRALEAKNYADTFFNPCHPDMGGHSNCYVLNLDFGDVFVDSSHHDVNSGLNKILNAFANKYELDIAQYDFTNGDVVETLKTIFSNVTGTEYGVAVFIDNYDSPYLRAIRSGLPTNKRRDLQRTISRILDVILSFHVHGSVDRIFLTGEDFVPELMTKRVQKCTYNLLNHYPTLRNVIGFSYSDALKIASRFQQEFRGLQTVEMVKEWFESEEAGDEYDEVDDLISCRRIVQLFAQHLESHAERLRDDGPVESWTEVVCY</sequence>
<keyword evidence="3" id="KW-1185">Reference proteome</keyword>
<dbReference type="InterPro" id="IPR018631">
    <property type="entry name" value="AAA-ATPase-like_dom"/>
</dbReference>
<dbReference type="EMBL" id="JBAHYK010001604">
    <property type="protein sequence ID" value="KAL0567369.1"/>
    <property type="molecule type" value="Genomic_DNA"/>
</dbReference>
<feature type="domain" description="AAA-ATPase-like" evidence="1">
    <location>
        <begin position="64"/>
        <end position="271"/>
    </location>
</feature>
<dbReference type="InterPro" id="IPR027417">
    <property type="entry name" value="P-loop_NTPase"/>
</dbReference>
<name>A0ABR3EWV2_9AGAR</name>
<dbReference type="Pfam" id="PF09820">
    <property type="entry name" value="AAA-ATPase_like"/>
    <property type="match status" value="1"/>
</dbReference>
<dbReference type="SUPFAM" id="SSF52540">
    <property type="entry name" value="P-loop containing nucleoside triphosphate hydrolases"/>
    <property type="match status" value="1"/>
</dbReference>
<dbReference type="PANTHER" id="PTHR34825:SF1">
    <property type="entry name" value="AAA-ATPASE-LIKE DOMAIN-CONTAINING PROTEIN"/>
    <property type="match status" value="1"/>
</dbReference>
<accession>A0ABR3EWV2</accession>
<protein>
    <recommendedName>
        <fullName evidence="1">AAA-ATPase-like domain-containing protein</fullName>
    </recommendedName>
</protein>
<evidence type="ECO:0000259" key="1">
    <source>
        <dbReference type="Pfam" id="PF09820"/>
    </source>
</evidence>